<protein>
    <submittedName>
        <fullName evidence="1">Uncharacterized protein</fullName>
    </submittedName>
</protein>
<proteinExistence type="predicted"/>
<dbReference type="AlphaFoldDB" id="A0A2Z6RYB2"/>
<evidence type="ECO:0000313" key="1">
    <source>
        <dbReference type="EMBL" id="GBC07241.1"/>
    </source>
</evidence>
<comment type="caution">
    <text evidence="1">The sequence shown here is derived from an EMBL/GenBank/DDBJ whole genome shotgun (WGS) entry which is preliminary data.</text>
</comment>
<gene>
    <name evidence="1" type="ORF">RclHR1_07320014</name>
</gene>
<organism evidence="1 2">
    <name type="scientific">Rhizophagus clarus</name>
    <dbReference type="NCBI Taxonomy" id="94130"/>
    <lineage>
        <taxon>Eukaryota</taxon>
        <taxon>Fungi</taxon>
        <taxon>Fungi incertae sedis</taxon>
        <taxon>Mucoromycota</taxon>
        <taxon>Glomeromycotina</taxon>
        <taxon>Glomeromycetes</taxon>
        <taxon>Glomerales</taxon>
        <taxon>Glomeraceae</taxon>
        <taxon>Rhizophagus</taxon>
    </lineage>
</organism>
<reference evidence="1 2" key="1">
    <citation type="submission" date="2017-11" db="EMBL/GenBank/DDBJ databases">
        <title>The genome of Rhizophagus clarus HR1 reveals common genetic basis of auxotrophy among arbuscular mycorrhizal fungi.</title>
        <authorList>
            <person name="Kobayashi Y."/>
        </authorList>
    </citation>
    <scope>NUCLEOTIDE SEQUENCE [LARGE SCALE GENOMIC DNA]</scope>
    <source>
        <strain evidence="1 2">HR1</strain>
    </source>
</reference>
<sequence>MRFSIKKILPLLTCPTNQDGTQISMCLRRLSKLVSHISSDARCHLRHNIYIYISAGEFILLRKAIKESKELQVAASTLTLKAKKAYEREYMF</sequence>
<name>A0A2Z6RYB2_9GLOM</name>
<dbReference type="Proteomes" id="UP000247702">
    <property type="component" value="Unassembled WGS sequence"/>
</dbReference>
<dbReference type="EMBL" id="BEXD01004129">
    <property type="protein sequence ID" value="GBC07241.1"/>
    <property type="molecule type" value="Genomic_DNA"/>
</dbReference>
<evidence type="ECO:0000313" key="2">
    <source>
        <dbReference type="Proteomes" id="UP000247702"/>
    </source>
</evidence>
<keyword evidence="2" id="KW-1185">Reference proteome</keyword>
<accession>A0A2Z6RYB2</accession>